<evidence type="ECO:0000313" key="9">
    <source>
        <dbReference type="Proteomes" id="UP000838324"/>
    </source>
</evidence>
<evidence type="ECO:0000256" key="3">
    <source>
        <dbReference type="ARBA" id="ARBA00009370"/>
    </source>
</evidence>
<organism evidence="8 9">
    <name type="scientific">Paenibacillus auburnensis</name>
    <dbReference type="NCBI Taxonomy" id="2905649"/>
    <lineage>
        <taxon>Bacteria</taxon>
        <taxon>Bacillati</taxon>
        <taxon>Bacillota</taxon>
        <taxon>Bacilli</taxon>
        <taxon>Bacillales</taxon>
        <taxon>Paenibacillaceae</taxon>
        <taxon>Paenibacillus</taxon>
    </lineage>
</organism>
<dbReference type="NCBIfam" id="TIGR02227">
    <property type="entry name" value="sigpep_I_bact"/>
    <property type="match status" value="1"/>
</dbReference>
<dbReference type="Gene3D" id="2.10.109.10">
    <property type="entry name" value="Umud Fragment, subunit A"/>
    <property type="match status" value="1"/>
</dbReference>
<evidence type="ECO:0000256" key="2">
    <source>
        <dbReference type="ARBA" id="ARBA00004401"/>
    </source>
</evidence>
<gene>
    <name evidence="8" type="primary">sipV</name>
    <name evidence="8" type="ORF">PAECIP111892_04318</name>
</gene>
<comment type="similarity">
    <text evidence="3 6">Belongs to the peptidase S26 family.</text>
</comment>
<dbReference type="PRINTS" id="PR00727">
    <property type="entry name" value="LEADERPTASE"/>
</dbReference>
<dbReference type="GO" id="GO:0009003">
    <property type="term" value="F:signal peptidase activity"/>
    <property type="evidence" value="ECO:0007669"/>
    <property type="project" value="UniProtKB-EC"/>
</dbReference>
<dbReference type="PANTHER" id="PTHR43390:SF1">
    <property type="entry name" value="CHLOROPLAST PROCESSING PEPTIDASE"/>
    <property type="match status" value="1"/>
</dbReference>
<evidence type="ECO:0000313" key="8">
    <source>
        <dbReference type="EMBL" id="CAH1216441.1"/>
    </source>
</evidence>
<proteinExistence type="inferred from homology"/>
<dbReference type="EC" id="3.4.21.89" evidence="4 6"/>
<evidence type="ECO:0000256" key="4">
    <source>
        <dbReference type="ARBA" id="ARBA00013208"/>
    </source>
</evidence>
<evidence type="ECO:0000256" key="5">
    <source>
        <dbReference type="ARBA" id="ARBA00022801"/>
    </source>
</evidence>
<comment type="caution">
    <text evidence="8">The sequence shown here is derived from an EMBL/GenBank/DDBJ whole genome shotgun (WGS) entry which is preliminary data.</text>
</comment>
<reference evidence="8" key="1">
    <citation type="submission" date="2022-01" db="EMBL/GenBank/DDBJ databases">
        <authorList>
            <person name="Criscuolo A."/>
        </authorList>
    </citation>
    <scope>NUCLEOTIDE SEQUENCE</scope>
    <source>
        <strain evidence="8">CIP111892</strain>
    </source>
</reference>
<dbReference type="InterPro" id="IPR000223">
    <property type="entry name" value="Pept_S26A_signal_pept_1"/>
</dbReference>
<evidence type="ECO:0000256" key="6">
    <source>
        <dbReference type="RuleBase" id="RU362042"/>
    </source>
</evidence>
<dbReference type="CDD" id="cd06530">
    <property type="entry name" value="S26_SPase_I"/>
    <property type="match status" value="1"/>
</dbReference>
<dbReference type="RefSeq" id="WP_236336163.1">
    <property type="nucleotide sequence ID" value="NZ_CAKMMG010000007.1"/>
</dbReference>
<dbReference type="Proteomes" id="UP000838324">
    <property type="component" value="Unassembled WGS sequence"/>
</dbReference>
<dbReference type="Pfam" id="PF10502">
    <property type="entry name" value="Peptidase_S26"/>
    <property type="match status" value="1"/>
</dbReference>
<accession>A0ABM9CMX0</accession>
<keyword evidence="6" id="KW-0645">Protease</keyword>
<comment type="catalytic activity">
    <reaction evidence="1 6">
        <text>Cleavage of hydrophobic, N-terminal signal or leader sequences from secreted and periplasmic proteins.</text>
        <dbReference type="EC" id="3.4.21.89"/>
    </reaction>
</comment>
<evidence type="ECO:0000259" key="7">
    <source>
        <dbReference type="Pfam" id="PF10502"/>
    </source>
</evidence>
<keyword evidence="9" id="KW-1185">Reference proteome</keyword>
<dbReference type="InterPro" id="IPR019533">
    <property type="entry name" value="Peptidase_S26"/>
</dbReference>
<feature type="domain" description="Peptidase S26" evidence="7">
    <location>
        <begin position="1"/>
        <end position="118"/>
    </location>
</feature>
<keyword evidence="5 6" id="KW-0378">Hydrolase</keyword>
<dbReference type="SUPFAM" id="SSF51306">
    <property type="entry name" value="LexA/Signal peptidase"/>
    <property type="match status" value="1"/>
</dbReference>
<comment type="subcellular location">
    <subcellularLocation>
        <location evidence="2">Cell membrane</location>
        <topology evidence="2">Single-pass type II membrane protein</topology>
    </subcellularLocation>
    <subcellularLocation>
        <location evidence="6">Membrane</location>
        <topology evidence="6">Single-pass type II membrane protein</topology>
    </subcellularLocation>
</comment>
<dbReference type="EMBL" id="CAKMMG010000007">
    <property type="protein sequence ID" value="CAH1216441.1"/>
    <property type="molecule type" value="Genomic_DNA"/>
</dbReference>
<dbReference type="InterPro" id="IPR019758">
    <property type="entry name" value="Pept_S26A_signal_pept_1_CS"/>
</dbReference>
<dbReference type="InterPro" id="IPR036286">
    <property type="entry name" value="LexA/Signal_pep-like_sf"/>
</dbReference>
<protein>
    <recommendedName>
        <fullName evidence="4 6">Signal peptidase I</fullName>
        <ecNumber evidence="4 6">3.4.21.89</ecNumber>
    </recommendedName>
</protein>
<dbReference type="PANTHER" id="PTHR43390">
    <property type="entry name" value="SIGNAL PEPTIDASE I"/>
    <property type="match status" value="1"/>
</dbReference>
<dbReference type="PROSITE" id="PS00761">
    <property type="entry name" value="SPASE_I_3"/>
    <property type="match status" value="1"/>
</dbReference>
<name>A0ABM9CMX0_9BACL</name>
<evidence type="ECO:0000256" key="1">
    <source>
        <dbReference type="ARBA" id="ARBA00000677"/>
    </source>
</evidence>
<sequence length="123" mass="14320">MEPTYKDGQILKVDADYYNLNVIERNDIVYFYKDQKDKYYVKRIIGLPNEEIKVMKDKILIEGIQLELPYRLTDNPNVGDYSTGANEYFVIGDNYGNSLDSRMFGSIRKEQFIGKIPVVIPHS</sequence>